<protein>
    <recommendedName>
        <fullName evidence="4">histidinol-phosphate transaminase</fullName>
        <ecNumber evidence="4">2.6.1.9</ecNumber>
    </recommendedName>
    <alternativeName>
        <fullName evidence="10">Imidazole acetol-phosphate transaminase</fullName>
    </alternativeName>
</protein>
<sequence>MPILGLAPSSEPTKPAHFDIEKVIRPNILALHPYRCARDDYQEGILLDANENALGHSIHSSSQIPLELHSSLDANLHRYPDPSHDEIKSRIAKLRGLPSTKHVFLGVGSDEVIDLIMRVCVAPAREKILITPPTYGMYAVCAQVNDIGIIRCNLNLSGSEGEGGEKGRFSLLVDAIKEATSADPSIKLIFLCSPGNPTGTSICLKSLRSILDYEPFKGIVVVDEAYIDFAGEDASAVSLIKDYANLCVMQTLSKSFGLAAIRLGVALAQPPLIQVLANTKAPYNISTPSAHLALAALQPDAIQTMRDKISTLLASRDKLKESLSKLAHLGVGQTIGGNDANFLVVPILNRETSAPDNVRSNKVYKTLAEEKGVDEKYVVVRYRGSEPGCEGCVRITVGSEVENEMLIKKLERVLAIM</sequence>
<keyword evidence="7" id="KW-0808">Transferase</keyword>
<reference evidence="15" key="2">
    <citation type="submission" date="2015-01" db="EMBL/GenBank/DDBJ databases">
        <title>Evolutionary Origins and Diversification of the Mycorrhizal Mutualists.</title>
        <authorList>
            <consortium name="DOE Joint Genome Institute"/>
            <consortium name="Mycorrhizal Genomics Consortium"/>
            <person name="Kohler A."/>
            <person name="Kuo A."/>
            <person name="Nagy L.G."/>
            <person name="Floudas D."/>
            <person name="Copeland A."/>
            <person name="Barry K.W."/>
            <person name="Cichocki N."/>
            <person name="Veneault-Fourrey C."/>
            <person name="LaButti K."/>
            <person name="Lindquist E.A."/>
            <person name="Lipzen A."/>
            <person name="Lundell T."/>
            <person name="Morin E."/>
            <person name="Murat C."/>
            <person name="Riley R."/>
            <person name="Ohm R."/>
            <person name="Sun H."/>
            <person name="Tunlid A."/>
            <person name="Henrissat B."/>
            <person name="Grigoriev I.V."/>
            <person name="Hibbett D.S."/>
            <person name="Martin F."/>
        </authorList>
    </citation>
    <scope>NUCLEOTIDE SEQUENCE [LARGE SCALE GENOMIC DNA]</scope>
    <source>
        <strain evidence="15">ATCC 200175</strain>
    </source>
</reference>
<evidence type="ECO:0000313" key="14">
    <source>
        <dbReference type="EMBL" id="KIJ14552.1"/>
    </source>
</evidence>
<dbReference type="CDD" id="cd00609">
    <property type="entry name" value="AAT_like"/>
    <property type="match status" value="1"/>
</dbReference>
<dbReference type="PROSITE" id="PS00599">
    <property type="entry name" value="AA_TRANSFER_CLASS_2"/>
    <property type="match status" value="1"/>
</dbReference>
<evidence type="ECO:0000256" key="4">
    <source>
        <dbReference type="ARBA" id="ARBA00012748"/>
    </source>
</evidence>
<dbReference type="GO" id="GO:0004400">
    <property type="term" value="F:histidinol-phosphate transaminase activity"/>
    <property type="evidence" value="ECO:0007669"/>
    <property type="project" value="UniProtKB-EC"/>
</dbReference>
<keyword evidence="9" id="KW-0368">Histidine biosynthesis</keyword>
<dbReference type="Pfam" id="PF00155">
    <property type="entry name" value="Aminotran_1_2"/>
    <property type="match status" value="1"/>
</dbReference>
<dbReference type="InterPro" id="IPR015422">
    <property type="entry name" value="PyrdxlP-dep_Trfase_small"/>
</dbReference>
<dbReference type="InterPro" id="IPR001917">
    <property type="entry name" value="Aminotrans_II_pyridoxalP_BS"/>
</dbReference>
<dbReference type="InterPro" id="IPR004839">
    <property type="entry name" value="Aminotransferase_I/II_large"/>
</dbReference>
<keyword evidence="15" id="KW-1185">Reference proteome</keyword>
<evidence type="ECO:0000256" key="5">
    <source>
        <dbReference type="ARBA" id="ARBA00022576"/>
    </source>
</evidence>
<comment type="catalytic activity">
    <reaction evidence="11">
        <text>L-histidinol phosphate + 2-oxoglutarate = 3-(imidazol-4-yl)-2-oxopropyl phosphate + L-glutamate</text>
        <dbReference type="Rhea" id="RHEA:23744"/>
        <dbReference type="ChEBI" id="CHEBI:16810"/>
        <dbReference type="ChEBI" id="CHEBI:29985"/>
        <dbReference type="ChEBI" id="CHEBI:57766"/>
        <dbReference type="ChEBI" id="CHEBI:57980"/>
        <dbReference type="EC" id="2.6.1.9"/>
    </reaction>
</comment>
<organism evidence="14 15">
    <name type="scientific">Paxillus involutus ATCC 200175</name>
    <dbReference type="NCBI Taxonomy" id="664439"/>
    <lineage>
        <taxon>Eukaryota</taxon>
        <taxon>Fungi</taxon>
        <taxon>Dikarya</taxon>
        <taxon>Basidiomycota</taxon>
        <taxon>Agaricomycotina</taxon>
        <taxon>Agaricomycetes</taxon>
        <taxon>Agaricomycetidae</taxon>
        <taxon>Boletales</taxon>
        <taxon>Paxilineae</taxon>
        <taxon>Paxillaceae</taxon>
        <taxon>Paxillus</taxon>
    </lineage>
</organism>
<comment type="pathway">
    <text evidence="2">Amino-acid biosynthesis; L-histidine biosynthesis; L-histidine from 5-phospho-alpha-D-ribose 1-diphosphate: step 7/9.</text>
</comment>
<dbReference type="InterPro" id="IPR015424">
    <property type="entry name" value="PyrdxlP-dep_Trfase"/>
</dbReference>
<dbReference type="Proteomes" id="UP000053647">
    <property type="component" value="Unassembled WGS sequence"/>
</dbReference>
<keyword evidence="8 12" id="KW-0663">Pyridoxal phosphate</keyword>
<evidence type="ECO:0000256" key="1">
    <source>
        <dbReference type="ARBA" id="ARBA00001933"/>
    </source>
</evidence>
<keyword evidence="6" id="KW-0028">Amino-acid biosynthesis</keyword>
<dbReference type="HOGENOM" id="CLU_017584_3_1_1"/>
<evidence type="ECO:0000256" key="11">
    <source>
        <dbReference type="ARBA" id="ARBA00047481"/>
    </source>
</evidence>
<evidence type="ECO:0000259" key="13">
    <source>
        <dbReference type="Pfam" id="PF00155"/>
    </source>
</evidence>
<evidence type="ECO:0000256" key="12">
    <source>
        <dbReference type="RuleBase" id="RU003693"/>
    </source>
</evidence>
<dbReference type="OrthoDB" id="2015537at2759"/>
<gene>
    <name evidence="14" type="ORF">PAXINDRAFT_115876</name>
</gene>
<reference evidence="14 15" key="1">
    <citation type="submission" date="2014-06" db="EMBL/GenBank/DDBJ databases">
        <authorList>
            <consortium name="DOE Joint Genome Institute"/>
            <person name="Kuo A."/>
            <person name="Kohler A."/>
            <person name="Nagy L.G."/>
            <person name="Floudas D."/>
            <person name="Copeland A."/>
            <person name="Barry K.W."/>
            <person name="Cichocki N."/>
            <person name="Veneault-Fourrey C."/>
            <person name="LaButti K."/>
            <person name="Lindquist E.A."/>
            <person name="Lipzen A."/>
            <person name="Lundell T."/>
            <person name="Morin E."/>
            <person name="Murat C."/>
            <person name="Sun H."/>
            <person name="Tunlid A."/>
            <person name="Henrissat B."/>
            <person name="Grigoriev I.V."/>
            <person name="Hibbett D.S."/>
            <person name="Martin F."/>
            <person name="Nordberg H.P."/>
            <person name="Cantor M.N."/>
            <person name="Hua S.X."/>
        </authorList>
    </citation>
    <scope>NUCLEOTIDE SEQUENCE [LARGE SCALE GENOMIC DNA]</scope>
    <source>
        <strain evidence="14 15">ATCC 200175</strain>
    </source>
</reference>
<dbReference type="InterPro" id="IPR005861">
    <property type="entry name" value="HisP_aminotrans"/>
</dbReference>
<evidence type="ECO:0000256" key="2">
    <source>
        <dbReference type="ARBA" id="ARBA00005011"/>
    </source>
</evidence>
<dbReference type="Gene3D" id="3.90.1150.10">
    <property type="entry name" value="Aspartate Aminotransferase, domain 1"/>
    <property type="match status" value="1"/>
</dbReference>
<dbReference type="NCBIfam" id="TIGR01141">
    <property type="entry name" value="hisC"/>
    <property type="match status" value="1"/>
</dbReference>
<evidence type="ECO:0000256" key="3">
    <source>
        <dbReference type="ARBA" id="ARBA00008392"/>
    </source>
</evidence>
<dbReference type="EC" id="2.6.1.9" evidence="4"/>
<dbReference type="PANTHER" id="PTHR42885">
    <property type="entry name" value="HISTIDINOL-PHOSPHATE AMINOTRANSFERASE-RELATED"/>
    <property type="match status" value="1"/>
</dbReference>
<feature type="domain" description="Aminotransferase class I/classII large" evidence="13">
    <location>
        <begin position="44"/>
        <end position="410"/>
    </location>
</feature>
<evidence type="ECO:0000256" key="9">
    <source>
        <dbReference type="ARBA" id="ARBA00023102"/>
    </source>
</evidence>
<dbReference type="GO" id="GO:0030170">
    <property type="term" value="F:pyridoxal phosphate binding"/>
    <property type="evidence" value="ECO:0007669"/>
    <property type="project" value="InterPro"/>
</dbReference>
<evidence type="ECO:0000256" key="6">
    <source>
        <dbReference type="ARBA" id="ARBA00022605"/>
    </source>
</evidence>
<evidence type="ECO:0000256" key="7">
    <source>
        <dbReference type="ARBA" id="ARBA00022679"/>
    </source>
</evidence>
<dbReference type="GO" id="GO:0000105">
    <property type="term" value="P:L-histidine biosynthetic process"/>
    <property type="evidence" value="ECO:0007669"/>
    <property type="project" value="UniProtKB-KW"/>
</dbReference>
<name>A0A0C9U549_PAXIN</name>
<dbReference type="AlphaFoldDB" id="A0A0C9U549"/>
<dbReference type="SUPFAM" id="SSF53383">
    <property type="entry name" value="PLP-dependent transferases"/>
    <property type="match status" value="1"/>
</dbReference>
<evidence type="ECO:0000313" key="15">
    <source>
        <dbReference type="Proteomes" id="UP000053647"/>
    </source>
</evidence>
<comment type="cofactor">
    <cofactor evidence="1 12">
        <name>pyridoxal 5'-phosphate</name>
        <dbReference type="ChEBI" id="CHEBI:597326"/>
    </cofactor>
</comment>
<accession>A0A0C9U549</accession>
<dbReference type="EMBL" id="KN819342">
    <property type="protein sequence ID" value="KIJ14552.1"/>
    <property type="molecule type" value="Genomic_DNA"/>
</dbReference>
<proteinExistence type="inferred from homology"/>
<evidence type="ECO:0000256" key="10">
    <source>
        <dbReference type="ARBA" id="ARBA00030262"/>
    </source>
</evidence>
<comment type="similarity">
    <text evidence="3 12">Belongs to the class-II pyridoxal-phosphate-dependent aminotransferase family.</text>
</comment>
<dbReference type="Gene3D" id="3.40.640.10">
    <property type="entry name" value="Type I PLP-dependent aspartate aminotransferase-like (Major domain)"/>
    <property type="match status" value="1"/>
</dbReference>
<dbReference type="PANTHER" id="PTHR42885:SF2">
    <property type="entry name" value="HISTIDINOL-PHOSPHATE AMINOTRANSFERASE"/>
    <property type="match status" value="1"/>
</dbReference>
<evidence type="ECO:0000256" key="8">
    <source>
        <dbReference type="ARBA" id="ARBA00022898"/>
    </source>
</evidence>
<dbReference type="InterPro" id="IPR015421">
    <property type="entry name" value="PyrdxlP-dep_Trfase_major"/>
</dbReference>
<keyword evidence="5" id="KW-0032">Aminotransferase</keyword>